<accession>A0ABY2UIQ7</accession>
<proteinExistence type="predicted"/>
<name>A0ABY2UIQ7_9GAMM</name>
<dbReference type="RefSeq" id="WP_138235261.1">
    <property type="nucleotide sequence ID" value="NZ_CP185860.1"/>
</dbReference>
<dbReference type="EMBL" id="VANI01000009">
    <property type="protein sequence ID" value="TLM77581.1"/>
    <property type="molecule type" value="Genomic_DNA"/>
</dbReference>
<organism evidence="2 3">
    <name type="scientific">Microbulbifer harenosus</name>
    <dbReference type="NCBI Taxonomy" id="2576840"/>
    <lineage>
        <taxon>Bacteria</taxon>
        <taxon>Pseudomonadati</taxon>
        <taxon>Pseudomonadota</taxon>
        <taxon>Gammaproteobacteria</taxon>
        <taxon>Cellvibrionales</taxon>
        <taxon>Microbulbiferaceae</taxon>
        <taxon>Microbulbifer</taxon>
    </lineage>
</organism>
<keyword evidence="1" id="KW-0812">Transmembrane</keyword>
<evidence type="ECO:0000256" key="1">
    <source>
        <dbReference type="SAM" id="Phobius"/>
    </source>
</evidence>
<feature type="transmembrane region" description="Helical" evidence="1">
    <location>
        <begin position="78"/>
        <end position="98"/>
    </location>
</feature>
<dbReference type="Proteomes" id="UP000306791">
    <property type="component" value="Unassembled WGS sequence"/>
</dbReference>
<keyword evidence="1" id="KW-0472">Membrane</keyword>
<keyword evidence="1" id="KW-1133">Transmembrane helix</keyword>
<comment type="caution">
    <text evidence="2">The sequence shown here is derived from an EMBL/GenBank/DDBJ whole genome shotgun (WGS) entry which is preliminary data.</text>
</comment>
<dbReference type="Pfam" id="PF07386">
    <property type="entry name" value="DUF1499"/>
    <property type="match status" value="1"/>
</dbReference>
<evidence type="ECO:0000313" key="2">
    <source>
        <dbReference type="EMBL" id="TLM77581.1"/>
    </source>
</evidence>
<feature type="transmembrane region" description="Helical" evidence="1">
    <location>
        <begin position="21"/>
        <end position="42"/>
    </location>
</feature>
<feature type="transmembrane region" description="Helical" evidence="1">
    <location>
        <begin position="48"/>
        <end position="69"/>
    </location>
</feature>
<sequence length="253" mass="27716">MIRSARKRHWSRWLYRVQWTLLAIIALAVAAVRLGLLHYLTAFEVFKYAGLAAVAVALASILVFIWGLVKRHPEARSAALWATILGAIPVAIPLFTVGEHNFRAPPIHDISTDLKNPPAFEAVLSLRGPGDNRADYAGDAVASQQRNSPLYEDIQPLLLNMTVAEATELAASVAEELGWRVVAKSPNKGRLEAVARTPVLGFTEDVVVRVKKEGQGVTVDIRSASRSRAADFGSNGQRIRTFLKEMTSRAEGR</sequence>
<evidence type="ECO:0000313" key="3">
    <source>
        <dbReference type="Proteomes" id="UP000306791"/>
    </source>
</evidence>
<reference evidence="2 3" key="1">
    <citation type="submission" date="2019-05" db="EMBL/GenBank/DDBJ databases">
        <title>Microbulbifer harenosus sp. nov., an alginate-degrading bacterium isolated from coastal sand.</title>
        <authorList>
            <person name="Huang H."/>
            <person name="Mo K."/>
            <person name="Bao S."/>
        </authorList>
    </citation>
    <scope>NUCLEOTIDE SEQUENCE [LARGE SCALE GENOMIC DNA]</scope>
    <source>
        <strain evidence="2 3">HB161719</strain>
    </source>
</reference>
<gene>
    <name evidence="2" type="ORF">FDY93_08160</name>
</gene>
<keyword evidence="3" id="KW-1185">Reference proteome</keyword>
<protein>
    <submittedName>
        <fullName evidence="2">DUF1499 domain-containing protein</fullName>
    </submittedName>
</protein>
<dbReference type="InterPro" id="IPR010865">
    <property type="entry name" value="DUF1499"/>
</dbReference>